<dbReference type="GO" id="GO:0005886">
    <property type="term" value="C:plasma membrane"/>
    <property type="evidence" value="ECO:0007669"/>
    <property type="project" value="UniProtKB-SubCell"/>
</dbReference>
<organism evidence="8 9">
    <name type="scientific">Mycoplasma marinum</name>
    <dbReference type="NCBI Taxonomy" id="1937190"/>
    <lineage>
        <taxon>Bacteria</taxon>
        <taxon>Bacillati</taxon>
        <taxon>Mycoplasmatota</taxon>
        <taxon>Mollicutes</taxon>
        <taxon>Mycoplasmataceae</taxon>
        <taxon>Mycoplasma</taxon>
    </lineage>
</organism>
<feature type="transmembrane region" description="Helical" evidence="7">
    <location>
        <begin position="160"/>
        <end position="178"/>
    </location>
</feature>
<accession>A0A4R0XL84</accession>
<keyword evidence="2" id="KW-1003">Cell membrane</keyword>
<evidence type="ECO:0000256" key="6">
    <source>
        <dbReference type="SAM" id="Coils"/>
    </source>
</evidence>
<gene>
    <name evidence="8" type="ORF">C4B24_02025</name>
</gene>
<feature type="transmembrane region" description="Helical" evidence="7">
    <location>
        <begin position="34"/>
        <end position="54"/>
    </location>
</feature>
<keyword evidence="3 7" id="KW-0812">Transmembrane</keyword>
<keyword evidence="5 7" id="KW-0472">Membrane</keyword>
<evidence type="ECO:0000256" key="7">
    <source>
        <dbReference type="SAM" id="Phobius"/>
    </source>
</evidence>
<dbReference type="OrthoDB" id="45037at2"/>
<comment type="subcellular location">
    <subcellularLocation>
        <location evidence="1">Cell membrane</location>
        <topology evidence="1">Multi-pass membrane protein</topology>
    </subcellularLocation>
</comment>
<dbReference type="GO" id="GO:0022857">
    <property type="term" value="F:transmembrane transporter activity"/>
    <property type="evidence" value="ECO:0007669"/>
    <property type="project" value="InterPro"/>
</dbReference>
<dbReference type="Proteomes" id="UP000294192">
    <property type="component" value="Unassembled WGS sequence"/>
</dbReference>
<comment type="caution">
    <text evidence="8">The sequence shown here is derived from an EMBL/GenBank/DDBJ whole genome shotgun (WGS) entry which is preliminary data.</text>
</comment>
<evidence type="ECO:0000313" key="8">
    <source>
        <dbReference type="EMBL" id="TCG11426.1"/>
    </source>
</evidence>
<dbReference type="InterPro" id="IPR001851">
    <property type="entry name" value="ABC_transp_permease"/>
</dbReference>
<feature type="transmembrane region" description="Helical" evidence="7">
    <location>
        <begin position="338"/>
        <end position="356"/>
    </location>
</feature>
<evidence type="ECO:0000313" key="9">
    <source>
        <dbReference type="Proteomes" id="UP000294192"/>
    </source>
</evidence>
<dbReference type="CDD" id="cd06580">
    <property type="entry name" value="TM_PBP1_transp_TpRbsC_like"/>
    <property type="match status" value="1"/>
</dbReference>
<feature type="transmembrane region" description="Helical" evidence="7">
    <location>
        <begin position="210"/>
        <end position="234"/>
    </location>
</feature>
<dbReference type="PANTHER" id="PTHR47089">
    <property type="entry name" value="ABC TRANSPORTER, PERMEASE PROTEIN"/>
    <property type="match status" value="1"/>
</dbReference>
<evidence type="ECO:0008006" key="10">
    <source>
        <dbReference type="Google" id="ProtNLM"/>
    </source>
</evidence>
<evidence type="ECO:0000256" key="4">
    <source>
        <dbReference type="ARBA" id="ARBA00022989"/>
    </source>
</evidence>
<evidence type="ECO:0000256" key="2">
    <source>
        <dbReference type="ARBA" id="ARBA00022475"/>
    </source>
</evidence>
<feature type="transmembrane region" description="Helical" evidence="7">
    <location>
        <begin position="128"/>
        <end position="148"/>
    </location>
</feature>
<evidence type="ECO:0000256" key="3">
    <source>
        <dbReference type="ARBA" id="ARBA00022692"/>
    </source>
</evidence>
<feature type="coiled-coil region" evidence="6">
    <location>
        <begin position="373"/>
        <end position="410"/>
    </location>
</feature>
<reference evidence="8 9" key="1">
    <citation type="submission" date="2018-02" db="EMBL/GenBank/DDBJ databases">
        <title>Mycoplasma marinum and Mycoplasma todarodis sp. nov., moderately halophilic and psychrotolerant mycoplasmas isolated from cephalopods.</title>
        <authorList>
            <person name="Viver T."/>
        </authorList>
    </citation>
    <scope>NUCLEOTIDE SEQUENCE [LARGE SCALE GENOMIC DNA]</scope>
    <source>
        <strain evidence="8 9">PE</strain>
    </source>
</reference>
<feature type="transmembrane region" description="Helical" evidence="7">
    <location>
        <begin position="102"/>
        <end position="122"/>
    </location>
</feature>
<dbReference type="AlphaFoldDB" id="A0A4R0XL84"/>
<evidence type="ECO:0000256" key="1">
    <source>
        <dbReference type="ARBA" id="ARBA00004651"/>
    </source>
</evidence>
<keyword evidence="6" id="KW-0175">Coiled coil</keyword>
<feature type="transmembrane region" description="Helical" evidence="7">
    <location>
        <begin position="296"/>
        <end position="317"/>
    </location>
</feature>
<protein>
    <recommendedName>
        <fullName evidence="10">ABC transporter permease</fullName>
    </recommendedName>
</protein>
<feature type="transmembrane region" description="Helical" evidence="7">
    <location>
        <begin position="74"/>
        <end position="95"/>
    </location>
</feature>
<sequence length="532" mass="59929">MNLKINDKINSFGKTILSNINGEKSKGIFHKFKASIIAILIGFLIGAIPILAVGGNVFSTYTELFLAPLKSFQINMTVTLISIVILLGVGIGISFKSGLFNIGAPGQFLVAGAFTTMMGIQLNMSKGISIPLMILVAALAGAIVAAIAGILKAFFNVHEVVSTILLNWTFFYFIKWIFKMKKFKSPTMESSKNVHESMQFDLTFNSMEPWIIFAITILIVVIIWFIFRFTTFGFKMKANGMSKSATKYAGINVKVTTILSMALSGAVIGVAGFIYYSTYQGMMPELTDLPPLAFESITVALLAFSSPLGCIFAGTFYGLVYKGIPLAAVVGNVPGETINLVLGLIIFFAALAPLFMKFKPYLWIQIKIYEYKSEELSNKKIKMTNAVKELKKENNIKKKLIKEKNNAQSIRYKELLLKYKGDNKKLQEIVFEEKLVKYIKRQIQKEWTNEINIISVKFKKKEIDLLEKDILLKTINLKYKNLFSEHKLDEEKHEKETFKFAIRTLKNNYKLDLQDSWEAHRVKIKTSKQGGK</sequence>
<dbReference type="Pfam" id="PF02653">
    <property type="entry name" value="BPD_transp_2"/>
    <property type="match status" value="1"/>
</dbReference>
<proteinExistence type="predicted"/>
<dbReference type="RefSeq" id="WP_131598837.1">
    <property type="nucleotide sequence ID" value="NZ_CBDBYK010000004.1"/>
</dbReference>
<keyword evidence="9" id="KW-1185">Reference proteome</keyword>
<evidence type="ECO:0000256" key="5">
    <source>
        <dbReference type="ARBA" id="ARBA00023136"/>
    </source>
</evidence>
<name>A0A4R0XL84_9MOLU</name>
<dbReference type="PANTHER" id="PTHR47089:SF1">
    <property type="entry name" value="GUANOSINE ABC TRANSPORTER PERMEASE PROTEIN NUPP"/>
    <property type="match status" value="1"/>
</dbReference>
<dbReference type="EMBL" id="PSZO01000007">
    <property type="protein sequence ID" value="TCG11426.1"/>
    <property type="molecule type" value="Genomic_DNA"/>
</dbReference>
<keyword evidence="4 7" id="KW-1133">Transmembrane helix</keyword>
<feature type="transmembrane region" description="Helical" evidence="7">
    <location>
        <begin position="255"/>
        <end position="276"/>
    </location>
</feature>